<protein>
    <submittedName>
        <fullName evidence="1">Uncharacterized protein</fullName>
    </submittedName>
</protein>
<gene>
    <name evidence="1" type="ORF">FB550_101985</name>
</gene>
<dbReference type="Proteomes" id="UP000319671">
    <property type="component" value="Unassembled WGS sequence"/>
</dbReference>
<dbReference type="AlphaFoldDB" id="A0A561E008"/>
<reference evidence="1 2" key="1">
    <citation type="submission" date="2019-06" db="EMBL/GenBank/DDBJ databases">
        <title>Sorghum-associated microbial communities from plants grown in Nebraska, USA.</title>
        <authorList>
            <person name="Schachtman D."/>
        </authorList>
    </citation>
    <scope>NUCLEOTIDE SEQUENCE [LARGE SCALE GENOMIC DNA]</scope>
    <source>
        <strain evidence="1 2">2482</strain>
    </source>
</reference>
<sequence length="119" mass="14068">MVTAILIPIICLYFFWLTRKERIENDRKWLETGNVRQEAVVTGEIKGITEEKQRFYYHRYIIVQSIKLQTSTRVITAIKTIPLIPDVEKDTFIVGVTVRLYGSWEGNRFLFNTWIIEKG</sequence>
<name>A0A561E008_9BACI</name>
<accession>A0A561E008</accession>
<keyword evidence="2" id="KW-1185">Reference proteome</keyword>
<organism evidence="1 2">
    <name type="scientific">Neobacillus bataviensis</name>
    <dbReference type="NCBI Taxonomy" id="220685"/>
    <lineage>
        <taxon>Bacteria</taxon>
        <taxon>Bacillati</taxon>
        <taxon>Bacillota</taxon>
        <taxon>Bacilli</taxon>
        <taxon>Bacillales</taxon>
        <taxon>Bacillaceae</taxon>
        <taxon>Neobacillus</taxon>
    </lineage>
</organism>
<proteinExistence type="predicted"/>
<dbReference type="EMBL" id="VIVN01000001">
    <property type="protein sequence ID" value="TWE08953.1"/>
    <property type="molecule type" value="Genomic_DNA"/>
</dbReference>
<evidence type="ECO:0000313" key="1">
    <source>
        <dbReference type="EMBL" id="TWE08953.1"/>
    </source>
</evidence>
<comment type="caution">
    <text evidence="1">The sequence shown here is derived from an EMBL/GenBank/DDBJ whole genome shotgun (WGS) entry which is preliminary data.</text>
</comment>
<evidence type="ECO:0000313" key="2">
    <source>
        <dbReference type="Proteomes" id="UP000319671"/>
    </source>
</evidence>
<dbReference type="RefSeq" id="WP_144562589.1">
    <property type="nucleotide sequence ID" value="NZ_VIVN01000001.1"/>
</dbReference>